<keyword evidence="2" id="KW-1185">Reference proteome</keyword>
<name>A0A9D3X917_9SAUR</name>
<organism evidence="1 2">
    <name type="scientific">Mauremys mutica</name>
    <name type="common">yellowpond turtle</name>
    <dbReference type="NCBI Taxonomy" id="74926"/>
    <lineage>
        <taxon>Eukaryota</taxon>
        <taxon>Metazoa</taxon>
        <taxon>Chordata</taxon>
        <taxon>Craniata</taxon>
        <taxon>Vertebrata</taxon>
        <taxon>Euteleostomi</taxon>
        <taxon>Archelosauria</taxon>
        <taxon>Testudinata</taxon>
        <taxon>Testudines</taxon>
        <taxon>Cryptodira</taxon>
        <taxon>Durocryptodira</taxon>
        <taxon>Testudinoidea</taxon>
        <taxon>Geoemydidae</taxon>
        <taxon>Geoemydinae</taxon>
        <taxon>Mauremys</taxon>
    </lineage>
</organism>
<comment type="caution">
    <text evidence="1">The sequence shown here is derived from an EMBL/GenBank/DDBJ whole genome shotgun (WGS) entry which is preliminary data.</text>
</comment>
<evidence type="ECO:0000313" key="1">
    <source>
        <dbReference type="EMBL" id="KAH1174725.1"/>
    </source>
</evidence>
<dbReference type="AlphaFoldDB" id="A0A9D3X917"/>
<dbReference type="EMBL" id="JAHDVG010000479">
    <property type="protein sequence ID" value="KAH1174725.1"/>
    <property type="molecule type" value="Genomic_DNA"/>
</dbReference>
<dbReference type="Proteomes" id="UP000827986">
    <property type="component" value="Unassembled WGS sequence"/>
</dbReference>
<gene>
    <name evidence="1" type="ORF">KIL84_008716</name>
</gene>
<protein>
    <submittedName>
        <fullName evidence="1">Uncharacterized protein</fullName>
    </submittedName>
</protein>
<reference evidence="1" key="1">
    <citation type="submission" date="2021-09" db="EMBL/GenBank/DDBJ databases">
        <title>The genome of Mauremys mutica provides insights into the evolution of semi-aquatic lifestyle.</title>
        <authorList>
            <person name="Gong S."/>
            <person name="Gao Y."/>
        </authorList>
    </citation>
    <scope>NUCLEOTIDE SEQUENCE</scope>
    <source>
        <strain evidence="1">MM-2020</strain>
        <tissue evidence="1">Muscle</tissue>
    </source>
</reference>
<evidence type="ECO:0000313" key="2">
    <source>
        <dbReference type="Proteomes" id="UP000827986"/>
    </source>
</evidence>
<sequence>MSGLLHLYGALRASVGSAQIQQSTPVPTLAGSRPCVHCATVAAGENLHVVFLSPLPLFAACFAPLRETLSLHISKQFGKRNLARSFIVKLKINNKGEVPAKIHSLLRNLCLLLLPVPP</sequence>
<accession>A0A9D3X917</accession>
<proteinExistence type="predicted"/>